<dbReference type="EnsemblMetazoa" id="CapteT151095">
    <property type="protein sequence ID" value="CapteP151095"/>
    <property type="gene ID" value="CapteG151095"/>
</dbReference>
<name>R7T779_CAPTE</name>
<proteinExistence type="predicted"/>
<dbReference type="EMBL" id="AMQN01014946">
    <property type="status" value="NOT_ANNOTATED_CDS"/>
    <property type="molecule type" value="Genomic_DNA"/>
</dbReference>
<reference evidence="2 4" key="2">
    <citation type="journal article" date="2013" name="Nature">
        <title>Insights into bilaterian evolution from three spiralian genomes.</title>
        <authorList>
            <person name="Simakov O."/>
            <person name="Marletaz F."/>
            <person name="Cho S.J."/>
            <person name="Edsinger-Gonzales E."/>
            <person name="Havlak P."/>
            <person name="Hellsten U."/>
            <person name="Kuo D.H."/>
            <person name="Larsson T."/>
            <person name="Lv J."/>
            <person name="Arendt D."/>
            <person name="Savage R."/>
            <person name="Osoegawa K."/>
            <person name="de Jong P."/>
            <person name="Grimwood J."/>
            <person name="Chapman J.A."/>
            <person name="Shapiro H."/>
            <person name="Aerts A."/>
            <person name="Otillar R.P."/>
            <person name="Terry A.Y."/>
            <person name="Boore J.L."/>
            <person name="Grigoriev I.V."/>
            <person name="Lindberg D.R."/>
            <person name="Seaver E.C."/>
            <person name="Weisblat D.A."/>
            <person name="Putnam N.H."/>
            <person name="Rokhsar D.S."/>
        </authorList>
    </citation>
    <scope>NUCLEOTIDE SEQUENCE</scope>
    <source>
        <strain evidence="2 4">I ESC-2004</strain>
    </source>
</reference>
<evidence type="ECO:0000256" key="1">
    <source>
        <dbReference type="SAM" id="MobiDB-lite"/>
    </source>
</evidence>
<gene>
    <name evidence="2" type="ORF">CAPTEDRAFT_151095</name>
</gene>
<feature type="non-terminal residue" evidence="2">
    <location>
        <position position="1"/>
    </location>
</feature>
<feature type="region of interest" description="Disordered" evidence="1">
    <location>
        <begin position="27"/>
        <end position="51"/>
    </location>
</feature>
<dbReference type="Proteomes" id="UP000014760">
    <property type="component" value="Unassembled WGS sequence"/>
</dbReference>
<dbReference type="HOGENOM" id="CLU_2284403_0_0_1"/>
<reference evidence="4" key="1">
    <citation type="submission" date="2012-12" db="EMBL/GenBank/DDBJ databases">
        <authorList>
            <person name="Hellsten U."/>
            <person name="Grimwood J."/>
            <person name="Chapman J.A."/>
            <person name="Shapiro H."/>
            <person name="Aerts A."/>
            <person name="Otillar R.P."/>
            <person name="Terry A.Y."/>
            <person name="Boore J.L."/>
            <person name="Simakov O."/>
            <person name="Marletaz F."/>
            <person name="Cho S.-J."/>
            <person name="Edsinger-Gonzales E."/>
            <person name="Havlak P."/>
            <person name="Kuo D.-H."/>
            <person name="Larsson T."/>
            <person name="Lv J."/>
            <person name="Arendt D."/>
            <person name="Savage R."/>
            <person name="Osoegawa K."/>
            <person name="de Jong P."/>
            <person name="Lindberg D.R."/>
            <person name="Seaver E.C."/>
            <person name="Weisblat D.A."/>
            <person name="Putnam N.H."/>
            <person name="Grigoriev I.V."/>
            <person name="Rokhsar D.S."/>
        </authorList>
    </citation>
    <scope>NUCLEOTIDE SEQUENCE</scope>
    <source>
        <strain evidence="4">I ESC-2004</strain>
    </source>
</reference>
<keyword evidence="4" id="KW-1185">Reference proteome</keyword>
<sequence>QPCLAKTLFGSSFPLCSLIHRFPPASSATRRFPVDRTETASQRAPRNSPRHHLALPTSVTVKTQIQPTIDQFNKSKQPWGAGEALWTLGGDDRCQPVAAQRC</sequence>
<evidence type="ECO:0000313" key="3">
    <source>
        <dbReference type="EnsemblMetazoa" id="CapteP151095"/>
    </source>
</evidence>
<protein>
    <submittedName>
        <fullName evidence="2 3">Uncharacterized protein</fullName>
    </submittedName>
</protein>
<evidence type="ECO:0000313" key="2">
    <source>
        <dbReference type="EMBL" id="ELT89238.1"/>
    </source>
</evidence>
<dbReference type="AlphaFoldDB" id="R7T779"/>
<dbReference type="EMBL" id="KB311452">
    <property type="protein sequence ID" value="ELT89238.1"/>
    <property type="molecule type" value="Genomic_DNA"/>
</dbReference>
<reference evidence="3" key="3">
    <citation type="submission" date="2015-06" db="UniProtKB">
        <authorList>
            <consortium name="EnsemblMetazoa"/>
        </authorList>
    </citation>
    <scope>IDENTIFICATION</scope>
</reference>
<accession>R7T779</accession>
<evidence type="ECO:0000313" key="4">
    <source>
        <dbReference type="Proteomes" id="UP000014760"/>
    </source>
</evidence>
<organism evidence="2">
    <name type="scientific">Capitella teleta</name>
    <name type="common">Polychaete worm</name>
    <dbReference type="NCBI Taxonomy" id="283909"/>
    <lineage>
        <taxon>Eukaryota</taxon>
        <taxon>Metazoa</taxon>
        <taxon>Spiralia</taxon>
        <taxon>Lophotrochozoa</taxon>
        <taxon>Annelida</taxon>
        <taxon>Polychaeta</taxon>
        <taxon>Sedentaria</taxon>
        <taxon>Scolecida</taxon>
        <taxon>Capitellidae</taxon>
        <taxon>Capitella</taxon>
    </lineage>
</organism>